<feature type="compositionally biased region" description="Polar residues" evidence="1">
    <location>
        <begin position="524"/>
        <end position="536"/>
    </location>
</feature>
<feature type="region of interest" description="Disordered" evidence="1">
    <location>
        <begin position="196"/>
        <end position="237"/>
    </location>
</feature>
<protein>
    <submittedName>
        <fullName evidence="2">Uncharacterized protein</fullName>
    </submittedName>
</protein>
<feature type="compositionally biased region" description="Polar residues" evidence="1">
    <location>
        <begin position="915"/>
        <end position="927"/>
    </location>
</feature>
<sequence>MRDEMKILAPGSVRSDAGISRTEPSAAPHADKRDLEAFKAFLMVLRHKYRHQPTILHATIKLLHLYQPEDGPSVYLKCLEVLCVLLGDMESELLRYLISIIPPPNHSPSLTNRVETLLGASLLHTPQLHVRVLPTIDAQHENCPCKTKMSATPPSPSRATFGPVVDPDGVYLIPGFSSKDYDLFIIEDADMSWLEGQGSSMDKQDSPSKSQNGDAKTKEHVSDSPMKRESLLQESSNQVYSKLETRASLKETIVNYKILPECTNESANEDVYHGIIVNYILQMSPSKPQRKKWNEDAIVSILIEKAYLRAASAVKSVNGFRKTGLCPLNKTSFETMSSPFMEEEVQNTTESPSTVSEAEKLKEELGKSCESFQVVRDKASQDDSDRHSDSSRTVTNAGSQESSCEGSSDLQIDETSGSDYELIDDTPLYINNSNNTIVSNIRIVKEDGMEMIRGNEIAISLSPKNGTCEDPLMDKFVSSPDTTQACGFTPERRGSKTKREDKVNVTPDRSTDADDVAIDDTSCDETNSHSTDINQGKTRSENNIFALPSSSSFVVMEHLSQPPQSLEEQVEGKGCLHDERSKRDDQIDITAVDDDVRYKENIQEKEPAIVIVEDEKSVKTSSACLLQERVNDEDLEWTVENVHRVFGFEVKKGNLLDVSSDESCSDDNKERNIRIVATSDPKANEPRRNFPNFGSQAKRSKGYYGPLHDQTSHGRRQDLNTLSEMLGTPDCAKYLYKSEENRTLKTADEKTSVKEPGILLKGCSFPDSQHKIQMESKDNQYDAGTLKGGGCFQSYSPFPSRIPGGFTGTPVFNRRLVLYRRPRSMFGKCMVSPAAHVMHRMRFPTRSVTPSSTRTARVVDMSARGWTPIRSPVRRIYTCGQSVDPRFLGARDVPASVTNLTDTEDIVASPDEPDSGTNPQGGQQTNNKRQKLEDIVQVLKKHKRS</sequence>
<feature type="compositionally biased region" description="Acidic residues" evidence="1">
    <location>
        <begin position="513"/>
        <end position="523"/>
    </location>
</feature>
<proteinExistence type="predicted"/>
<feature type="region of interest" description="Disordered" evidence="1">
    <location>
        <begin position="489"/>
        <end position="536"/>
    </location>
</feature>
<accession>A0ABN7NLK4</accession>
<evidence type="ECO:0000313" key="3">
    <source>
        <dbReference type="Proteomes" id="UP001153148"/>
    </source>
</evidence>
<reference evidence="2" key="1">
    <citation type="submission" date="2021-03" db="EMBL/GenBank/DDBJ databases">
        <authorList>
            <person name="Tran Van P."/>
        </authorList>
    </citation>
    <scope>NUCLEOTIDE SEQUENCE</scope>
</reference>
<dbReference type="EMBL" id="CAJPIN010004100">
    <property type="protein sequence ID" value="CAG2056605.1"/>
    <property type="molecule type" value="Genomic_DNA"/>
</dbReference>
<feature type="compositionally biased region" description="Basic and acidic residues" evidence="1">
    <location>
        <begin position="375"/>
        <end position="390"/>
    </location>
</feature>
<feature type="compositionally biased region" description="Basic and acidic residues" evidence="1">
    <location>
        <begin position="215"/>
        <end position="231"/>
    </location>
</feature>
<feature type="region of interest" description="Disordered" evidence="1">
    <location>
        <begin position="904"/>
        <end position="933"/>
    </location>
</feature>
<organism evidence="2 3">
    <name type="scientific">Timema podura</name>
    <name type="common">Walking stick</name>
    <dbReference type="NCBI Taxonomy" id="61482"/>
    <lineage>
        <taxon>Eukaryota</taxon>
        <taxon>Metazoa</taxon>
        <taxon>Ecdysozoa</taxon>
        <taxon>Arthropoda</taxon>
        <taxon>Hexapoda</taxon>
        <taxon>Insecta</taxon>
        <taxon>Pterygota</taxon>
        <taxon>Neoptera</taxon>
        <taxon>Polyneoptera</taxon>
        <taxon>Phasmatodea</taxon>
        <taxon>Timematodea</taxon>
        <taxon>Timematoidea</taxon>
        <taxon>Timematidae</taxon>
        <taxon>Timema</taxon>
    </lineage>
</organism>
<keyword evidence="3" id="KW-1185">Reference proteome</keyword>
<evidence type="ECO:0000313" key="2">
    <source>
        <dbReference type="EMBL" id="CAG2056605.1"/>
    </source>
</evidence>
<evidence type="ECO:0000256" key="1">
    <source>
        <dbReference type="SAM" id="MobiDB-lite"/>
    </source>
</evidence>
<feature type="compositionally biased region" description="Polar residues" evidence="1">
    <location>
        <begin position="197"/>
        <end position="214"/>
    </location>
</feature>
<feature type="compositionally biased region" description="Basic and acidic residues" evidence="1">
    <location>
        <begin position="490"/>
        <end position="503"/>
    </location>
</feature>
<feature type="compositionally biased region" description="Polar residues" evidence="1">
    <location>
        <begin position="393"/>
        <end position="413"/>
    </location>
</feature>
<comment type="caution">
    <text evidence="2">The sequence shown here is derived from an EMBL/GenBank/DDBJ whole genome shotgun (WGS) entry which is preliminary data.</text>
</comment>
<gene>
    <name evidence="2" type="ORF">TPAB3V08_LOCUS3594</name>
</gene>
<feature type="region of interest" description="Disordered" evidence="1">
    <location>
        <begin position="682"/>
        <end position="714"/>
    </location>
</feature>
<dbReference type="Proteomes" id="UP001153148">
    <property type="component" value="Unassembled WGS sequence"/>
</dbReference>
<name>A0ABN7NLK4_TIMPD</name>
<feature type="region of interest" description="Disordered" evidence="1">
    <location>
        <begin position="375"/>
        <end position="413"/>
    </location>
</feature>